<reference evidence="3" key="1">
    <citation type="submission" date="2019-10" db="EMBL/GenBank/DDBJ databases">
        <title>Lacipirellula parvula gen. nov., sp. nov., representing a lineage of planctomycetes widespread in freshwater anoxic habitats, and description of the family Lacipirellulaceae.</title>
        <authorList>
            <person name="Dedysh S.N."/>
            <person name="Kulichevskaya I.S."/>
            <person name="Beletsky A.V."/>
            <person name="Rakitin A.L."/>
            <person name="Mardanov A.V."/>
            <person name="Ivanova A.A."/>
            <person name="Saltykova V.X."/>
            <person name="Rijpstra W.I.C."/>
            <person name="Sinninghe Damste J.S."/>
            <person name="Ravin N.V."/>
        </authorList>
    </citation>
    <scope>NUCLEOTIDE SEQUENCE [LARGE SCALE GENOMIC DNA]</scope>
    <source>
        <strain evidence="3">PX69</strain>
    </source>
</reference>
<feature type="region of interest" description="Disordered" evidence="1">
    <location>
        <begin position="122"/>
        <end position="142"/>
    </location>
</feature>
<evidence type="ECO:0000313" key="3">
    <source>
        <dbReference type="Proteomes" id="UP000326837"/>
    </source>
</evidence>
<dbReference type="KEGG" id="lpav:PLANPX_3820"/>
<proteinExistence type="predicted"/>
<name>A0A5K7XCM0_9BACT</name>
<evidence type="ECO:0000256" key="1">
    <source>
        <dbReference type="SAM" id="MobiDB-lite"/>
    </source>
</evidence>
<protein>
    <submittedName>
        <fullName evidence="2">Uncharacterized protein</fullName>
    </submittedName>
</protein>
<evidence type="ECO:0000313" key="2">
    <source>
        <dbReference type="EMBL" id="BBO34208.1"/>
    </source>
</evidence>
<dbReference type="Proteomes" id="UP000326837">
    <property type="component" value="Chromosome"/>
</dbReference>
<sequence>MSNCEGNQPSHRVWEFKGDGRTWIAWAVGHDPPEPTPGSAASRAFDSLTPCNELAPSSMLDKAAAIALARLIKGIRRGQGLEVLAGRAFGGSGPIRPAGGCRSLRALARMLGCSRRQASKYAGFDDYDGRSGRSGSDYDDRP</sequence>
<dbReference type="AlphaFoldDB" id="A0A5K7XCM0"/>
<dbReference type="EMBL" id="AP021861">
    <property type="protein sequence ID" value="BBO34208.1"/>
    <property type="molecule type" value="Genomic_DNA"/>
</dbReference>
<feature type="compositionally biased region" description="Basic and acidic residues" evidence="1">
    <location>
        <begin position="127"/>
        <end position="142"/>
    </location>
</feature>
<keyword evidence="3" id="KW-1185">Reference proteome</keyword>
<accession>A0A5K7XCM0</accession>
<gene>
    <name evidence="2" type="ORF">PLANPX_3820</name>
</gene>
<organism evidence="2 3">
    <name type="scientific">Lacipirellula parvula</name>
    <dbReference type="NCBI Taxonomy" id="2650471"/>
    <lineage>
        <taxon>Bacteria</taxon>
        <taxon>Pseudomonadati</taxon>
        <taxon>Planctomycetota</taxon>
        <taxon>Planctomycetia</taxon>
        <taxon>Pirellulales</taxon>
        <taxon>Lacipirellulaceae</taxon>
        <taxon>Lacipirellula</taxon>
    </lineage>
</organism>